<comment type="caution">
    <text evidence="9">The sequence shown here is derived from an EMBL/GenBank/DDBJ whole genome shotgun (WGS) entry which is preliminary data.</text>
</comment>
<keyword evidence="10" id="KW-1185">Reference proteome</keyword>
<evidence type="ECO:0000313" key="10">
    <source>
        <dbReference type="Proteomes" id="UP000823749"/>
    </source>
</evidence>
<accession>A0AAV6IAI7</accession>
<dbReference type="PANTHER" id="PTHR47652">
    <property type="entry name" value="MITOCHONDRIAL IMPORT INNER MEMBRANE TRANSLOCASE SUBUNIT TIM44"/>
    <property type="match status" value="1"/>
</dbReference>
<feature type="chain" id="PRO_5043540536" description="TMEM205-like domain-containing protein" evidence="7">
    <location>
        <begin position="21"/>
        <end position="607"/>
    </location>
</feature>
<sequence length="607" mass="66251">MMNVLALFLILSSLVTPGLWSPPPPETHPNPPTQDVIAKTGHQKLIVEFDKDDGNTKVSISPQESHISPVQLEGKCYVPSAKDELPTATTKGAAAVEDSRQKVQGAFDRCRDKATEVEERGKESAFEVLIKAKNSVERKTGDVLSKAGEVKDEAKDVVREASEKGKERASERAWEVKEAIGDATERAKETVTEKAQEAKEAVRDVTQKAEEVASEKAQEAKDKASEKAQEAKEAVGDVTQKAKEKVSEKAQEVRERLSEATQKAKERVCEKAENVQEGAEEVAGRAKEGAKTVLDTSKTMGKDVERNVAATIESGKEKAKETAEQVAATANDIIEEGEKDLNQILRRGREVGYDVLVYVVSPRAVEPAAGVVHLLGFAAAYGMCLWVTFVSSYVLAGAMDRQQFGVVQSKIYPVYFRTMAYCVALALFAHLLSHRKRMLANYMGVENMIVTSVIAFKCKILLIEVMFERTKLEKEEGRGRESSISEPISKAAADPTADSAGRPAHGADATSTTPFSKEGRGRETSISDPSSKSAADPTAEPARGADATSAPPLRPEELEQVAERAQIVELSERLKKLNAYSSFLNILTFMHLTWHLVYLGQHLHVAC</sequence>
<evidence type="ECO:0000313" key="9">
    <source>
        <dbReference type="EMBL" id="KAG5524845.1"/>
    </source>
</evidence>
<dbReference type="AlphaFoldDB" id="A0AAV6IAI7"/>
<dbReference type="EMBL" id="JACTNZ010000011">
    <property type="protein sequence ID" value="KAG5524845.1"/>
    <property type="molecule type" value="Genomic_DNA"/>
</dbReference>
<dbReference type="GO" id="GO:0016020">
    <property type="term" value="C:membrane"/>
    <property type="evidence" value="ECO:0007669"/>
    <property type="project" value="UniProtKB-SubCell"/>
</dbReference>
<gene>
    <name evidence="9" type="ORF">RHGRI_031498</name>
</gene>
<dbReference type="SUPFAM" id="SSF58113">
    <property type="entry name" value="Apolipoprotein A-I"/>
    <property type="match status" value="1"/>
</dbReference>
<reference evidence="9" key="1">
    <citation type="submission" date="2020-08" db="EMBL/GenBank/DDBJ databases">
        <title>Plant Genome Project.</title>
        <authorList>
            <person name="Zhang R.-G."/>
        </authorList>
    </citation>
    <scope>NUCLEOTIDE SEQUENCE</scope>
    <source>
        <strain evidence="9">WSP0</strain>
        <tissue evidence="9">Leaf</tissue>
    </source>
</reference>
<evidence type="ECO:0000256" key="3">
    <source>
        <dbReference type="ARBA" id="ARBA00022989"/>
    </source>
</evidence>
<feature type="domain" description="TMEM205-like" evidence="8">
    <location>
        <begin position="375"/>
        <end position="462"/>
    </location>
</feature>
<dbReference type="PANTHER" id="PTHR47652:SF3">
    <property type="entry name" value="MITOCHONDRIAL IMPORT INNER MEMBRANE TRANSLOCASE SUBUNIT TIM44"/>
    <property type="match status" value="1"/>
</dbReference>
<keyword evidence="3 6" id="KW-1133">Transmembrane helix</keyword>
<evidence type="ECO:0000256" key="4">
    <source>
        <dbReference type="ARBA" id="ARBA00023136"/>
    </source>
</evidence>
<evidence type="ECO:0000256" key="1">
    <source>
        <dbReference type="ARBA" id="ARBA00004370"/>
    </source>
</evidence>
<feature type="region of interest" description="Disordered" evidence="5">
    <location>
        <begin position="185"/>
        <end position="255"/>
    </location>
</feature>
<feature type="compositionally biased region" description="Basic and acidic residues" evidence="5">
    <location>
        <begin position="474"/>
        <end position="483"/>
    </location>
</feature>
<evidence type="ECO:0000256" key="6">
    <source>
        <dbReference type="SAM" id="Phobius"/>
    </source>
</evidence>
<dbReference type="Pfam" id="PF13664">
    <property type="entry name" value="DUF4149"/>
    <property type="match status" value="1"/>
</dbReference>
<feature type="signal peptide" evidence="7">
    <location>
        <begin position="1"/>
        <end position="20"/>
    </location>
</feature>
<dbReference type="Gene3D" id="1.20.120.20">
    <property type="entry name" value="Apolipoprotein"/>
    <property type="match status" value="1"/>
</dbReference>
<feature type="transmembrane region" description="Helical" evidence="6">
    <location>
        <begin position="371"/>
        <end position="394"/>
    </location>
</feature>
<feature type="transmembrane region" description="Helical" evidence="6">
    <location>
        <begin position="414"/>
        <end position="433"/>
    </location>
</feature>
<keyword evidence="4 6" id="KW-0472">Membrane</keyword>
<name>A0AAV6IAI7_9ERIC</name>
<evidence type="ECO:0000259" key="8">
    <source>
        <dbReference type="Pfam" id="PF13664"/>
    </source>
</evidence>
<protein>
    <recommendedName>
        <fullName evidence="8">TMEM205-like domain-containing protein</fullName>
    </recommendedName>
</protein>
<organism evidence="9 10">
    <name type="scientific">Rhododendron griersonianum</name>
    <dbReference type="NCBI Taxonomy" id="479676"/>
    <lineage>
        <taxon>Eukaryota</taxon>
        <taxon>Viridiplantae</taxon>
        <taxon>Streptophyta</taxon>
        <taxon>Embryophyta</taxon>
        <taxon>Tracheophyta</taxon>
        <taxon>Spermatophyta</taxon>
        <taxon>Magnoliopsida</taxon>
        <taxon>eudicotyledons</taxon>
        <taxon>Gunneridae</taxon>
        <taxon>Pentapetalae</taxon>
        <taxon>asterids</taxon>
        <taxon>Ericales</taxon>
        <taxon>Ericaceae</taxon>
        <taxon>Ericoideae</taxon>
        <taxon>Rhodoreae</taxon>
        <taxon>Rhododendron</taxon>
    </lineage>
</organism>
<dbReference type="InterPro" id="IPR025423">
    <property type="entry name" value="TMEM205-like"/>
</dbReference>
<evidence type="ECO:0000256" key="2">
    <source>
        <dbReference type="ARBA" id="ARBA00022692"/>
    </source>
</evidence>
<keyword evidence="2 6" id="KW-0812">Transmembrane</keyword>
<feature type="region of interest" description="Disordered" evidence="5">
    <location>
        <begin position="474"/>
        <end position="554"/>
    </location>
</feature>
<dbReference type="Proteomes" id="UP000823749">
    <property type="component" value="Chromosome 11"/>
</dbReference>
<evidence type="ECO:0000256" key="5">
    <source>
        <dbReference type="SAM" id="MobiDB-lite"/>
    </source>
</evidence>
<keyword evidence="7" id="KW-0732">Signal</keyword>
<evidence type="ECO:0000256" key="7">
    <source>
        <dbReference type="SAM" id="SignalP"/>
    </source>
</evidence>
<comment type="subcellular location">
    <subcellularLocation>
        <location evidence="1">Membrane</location>
    </subcellularLocation>
</comment>
<proteinExistence type="predicted"/>